<dbReference type="AlphaFoldDB" id="A0A0R2L453"/>
<gene>
    <name evidence="14" type="primary">metG</name>
    <name evidence="17" type="ORF">IV81_GL000386</name>
</gene>
<evidence type="ECO:0000256" key="9">
    <source>
        <dbReference type="ARBA" id="ARBA00022840"/>
    </source>
</evidence>
<keyword evidence="10 14" id="KW-0694">RNA-binding</keyword>
<dbReference type="PROSITE" id="PS00178">
    <property type="entry name" value="AA_TRNA_LIGASE_I"/>
    <property type="match status" value="1"/>
</dbReference>
<name>A0A0R2L453_9LACO</name>
<dbReference type="Gene3D" id="2.40.50.140">
    <property type="entry name" value="Nucleic acid-binding proteins"/>
    <property type="match status" value="1"/>
</dbReference>
<comment type="catalytic activity">
    <reaction evidence="13 14">
        <text>tRNA(Met) + L-methionine + ATP = L-methionyl-tRNA(Met) + AMP + diphosphate</text>
        <dbReference type="Rhea" id="RHEA:13481"/>
        <dbReference type="Rhea" id="RHEA-COMP:9667"/>
        <dbReference type="Rhea" id="RHEA-COMP:9698"/>
        <dbReference type="ChEBI" id="CHEBI:30616"/>
        <dbReference type="ChEBI" id="CHEBI:33019"/>
        <dbReference type="ChEBI" id="CHEBI:57844"/>
        <dbReference type="ChEBI" id="CHEBI:78442"/>
        <dbReference type="ChEBI" id="CHEBI:78530"/>
        <dbReference type="ChEBI" id="CHEBI:456215"/>
        <dbReference type="EC" id="6.1.1.10"/>
    </reaction>
</comment>
<dbReference type="InterPro" id="IPR014729">
    <property type="entry name" value="Rossmann-like_a/b/a_fold"/>
</dbReference>
<dbReference type="PATRIC" id="fig|331679.3.peg.392"/>
<dbReference type="InterPro" id="IPR033911">
    <property type="entry name" value="MetRS_core"/>
</dbReference>
<accession>A0A0R2L453</accession>
<comment type="subunit">
    <text evidence="4 14">Homodimer.</text>
</comment>
<comment type="subcellular location">
    <subcellularLocation>
        <location evidence="2 14">Cytoplasm</location>
    </subcellularLocation>
</comment>
<reference evidence="17 18" key="1">
    <citation type="journal article" date="2015" name="Genome Announc.">
        <title>Expanding the biotechnology potential of lactobacilli through comparative genomics of 213 strains and associated genera.</title>
        <authorList>
            <person name="Sun Z."/>
            <person name="Harris H.M."/>
            <person name="McCann A."/>
            <person name="Guo C."/>
            <person name="Argimon S."/>
            <person name="Zhang W."/>
            <person name="Yang X."/>
            <person name="Jeffery I.B."/>
            <person name="Cooney J.C."/>
            <person name="Kagawa T.F."/>
            <person name="Liu W."/>
            <person name="Song Y."/>
            <person name="Salvetti E."/>
            <person name="Wrobel A."/>
            <person name="Rasinkangas P."/>
            <person name="Parkhill J."/>
            <person name="Rea M.C."/>
            <person name="O'Sullivan O."/>
            <person name="Ritari J."/>
            <person name="Douillard F.P."/>
            <person name="Paul Ross R."/>
            <person name="Yang R."/>
            <person name="Briner A.E."/>
            <person name="Felis G.E."/>
            <person name="de Vos W.M."/>
            <person name="Barrangou R."/>
            <person name="Klaenhammer T.R."/>
            <person name="Caufield P.W."/>
            <person name="Cui Y."/>
            <person name="Zhang H."/>
            <person name="O'Toole P.W."/>
        </authorList>
    </citation>
    <scope>NUCLEOTIDE SEQUENCE [LARGE SCALE GENOMIC DNA]</scope>
    <source>
        <strain evidence="17 18">DSM 18001</strain>
    </source>
</reference>
<dbReference type="FunFam" id="1.10.730.10:FF:000026">
    <property type="entry name" value="Methionine--tRNA ligase"/>
    <property type="match status" value="1"/>
</dbReference>
<dbReference type="InterPro" id="IPR004495">
    <property type="entry name" value="Met-tRNA-synth_bsu_C"/>
</dbReference>
<dbReference type="STRING" id="331679.IV81_GL000386"/>
<dbReference type="CDD" id="cd07957">
    <property type="entry name" value="Anticodon_Ia_Met"/>
    <property type="match status" value="1"/>
</dbReference>
<dbReference type="InterPro" id="IPR001412">
    <property type="entry name" value="aa-tRNA-synth_I_CS"/>
</dbReference>
<dbReference type="Pfam" id="PF09334">
    <property type="entry name" value="tRNA-synt_1g"/>
    <property type="match status" value="1"/>
</dbReference>
<dbReference type="FunFam" id="2.170.220.10:FF:000002">
    <property type="entry name" value="Methionine--tRNA ligase"/>
    <property type="match status" value="1"/>
</dbReference>
<dbReference type="GO" id="GO:0000049">
    <property type="term" value="F:tRNA binding"/>
    <property type="evidence" value="ECO:0007669"/>
    <property type="project" value="UniProtKB-UniRule"/>
</dbReference>
<comment type="caution">
    <text evidence="17">The sequence shown here is derived from an EMBL/GenBank/DDBJ whole genome shotgun (WGS) entry which is preliminary data.</text>
</comment>
<dbReference type="PANTHER" id="PTHR43326:SF1">
    <property type="entry name" value="METHIONINE--TRNA LIGASE, MITOCHONDRIAL"/>
    <property type="match status" value="1"/>
</dbReference>
<dbReference type="InterPro" id="IPR009080">
    <property type="entry name" value="tRNAsynth_Ia_anticodon-bd"/>
</dbReference>
<dbReference type="HAMAP" id="MF_01228">
    <property type="entry name" value="Met_tRNA_synth_type2"/>
    <property type="match status" value="1"/>
</dbReference>
<keyword evidence="7 14" id="KW-0436">Ligase</keyword>
<comment type="function">
    <text evidence="1 14">Is required not only for elongation of protein synthesis but also for the initiation of all mRNA translation through initiator tRNA(fMet) aminoacylation.</text>
</comment>
<evidence type="ECO:0000256" key="14">
    <source>
        <dbReference type="HAMAP-Rule" id="MF_01228"/>
    </source>
</evidence>
<keyword evidence="8 14" id="KW-0547">Nucleotide-binding</keyword>
<dbReference type="PROSITE" id="PS50886">
    <property type="entry name" value="TRBD"/>
    <property type="match status" value="1"/>
</dbReference>
<feature type="short sequence motif" description="'HIGH' region" evidence="14">
    <location>
        <begin position="14"/>
        <end position="24"/>
    </location>
</feature>
<keyword evidence="6 14" id="KW-0820">tRNA-binding</keyword>
<dbReference type="InterPro" id="IPR012340">
    <property type="entry name" value="NA-bd_OB-fold"/>
</dbReference>
<dbReference type="EC" id="6.1.1.10" evidence="14"/>
<feature type="domain" description="TRNA-binding" evidence="16">
    <location>
        <begin position="569"/>
        <end position="671"/>
    </location>
</feature>
<dbReference type="SUPFAM" id="SSF50249">
    <property type="entry name" value="Nucleic acid-binding proteins"/>
    <property type="match status" value="1"/>
</dbReference>
<keyword evidence="12 14" id="KW-0030">Aminoacyl-tRNA synthetase</keyword>
<evidence type="ECO:0000313" key="17">
    <source>
        <dbReference type="EMBL" id="KRN93645.1"/>
    </source>
</evidence>
<dbReference type="NCBIfam" id="NF008900">
    <property type="entry name" value="PRK12267.1"/>
    <property type="match status" value="1"/>
</dbReference>
<evidence type="ECO:0000313" key="18">
    <source>
        <dbReference type="Proteomes" id="UP000051859"/>
    </source>
</evidence>
<dbReference type="GO" id="GO:0004825">
    <property type="term" value="F:methionine-tRNA ligase activity"/>
    <property type="evidence" value="ECO:0007669"/>
    <property type="project" value="UniProtKB-UniRule"/>
</dbReference>
<dbReference type="PANTHER" id="PTHR43326">
    <property type="entry name" value="METHIONYL-TRNA SYNTHETASE"/>
    <property type="match status" value="1"/>
</dbReference>
<feature type="region of interest" description="Disordered" evidence="15">
    <location>
        <begin position="540"/>
        <end position="560"/>
    </location>
</feature>
<dbReference type="CDD" id="cd00814">
    <property type="entry name" value="MetRS_core"/>
    <property type="match status" value="1"/>
</dbReference>
<protein>
    <recommendedName>
        <fullName evidence="14">Methionine--tRNA ligase</fullName>
        <ecNumber evidence="14">6.1.1.10</ecNumber>
    </recommendedName>
    <alternativeName>
        <fullName evidence="14">Methionyl-tRNA synthetase</fullName>
        <shortName evidence="14">MetRS</shortName>
    </alternativeName>
</protein>
<dbReference type="NCBIfam" id="TIGR00398">
    <property type="entry name" value="metG"/>
    <property type="match status" value="1"/>
</dbReference>
<dbReference type="Pfam" id="PF01588">
    <property type="entry name" value="tRNA_bind"/>
    <property type="match status" value="1"/>
</dbReference>
<keyword evidence="9 14" id="KW-0067">ATP-binding</keyword>
<evidence type="ECO:0000256" key="5">
    <source>
        <dbReference type="ARBA" id="ARBA00022490"/>
    </source>
</evidence>
<dbReference type="InterPro" id="IPR023457">
    <property type="entry name" value="Met-tRNA_synth_2"/>
</dbReference>
<organism evidence="17 18">
    <name type="scientific">Pediococcus stilesii</name>
    <dbReference type="NCBI Taxonomy" id="331679"/>
    <lineage>
        <taxon>Bacteria</taxon>
        <taxon>Bacillati</taxon>
        <taxon>Bacillota</taxon>
        <taxon>Bacilli</taxon>
        <taxon>Lactobacillales</taxon>
        <taxon>Lactobacillaceae</taxon>
        <taxon>Pediococcus</taxon>
    </lineage>
</organism>
<dbReference type="Gene3D" id="2.170.220.10">
    <property type="match status" value="1"/>
</dbReference>
<evidence type="ECO:0000256" key="10">
    <source>
        <dbReference type="ARBA" id="ARBA00022884"/>
    </source>
</evidence>
<keyword evidence="5 14" id="KW-0963">Cytoplasm</keyword>
<evidence type="ECO:0000256" key="11">
    <source>
        <dbReference type="ARBA" id="ARBA00022917"/>
    </source>
</evidence>
<dbReference type="SUPFAM" id="SSF47323">
    <property type="entry name" value="Anticodon-binding domain of a subclass of class I aminoacyl-tRNA synthetases"/>
    <property type="match status" value="1"/>
</dbReference>
<keyword evidence="11 14" id="KW-0648">Protein biosynthesis</keyword>
<dbReference type="PRINTS" id="PR01041">
    <property type="entry name" value="TRNASYNTHMET"/>
</dbReference>
<evidence type="ECO:0000256" key="8">
    <source>
        <dbReference type="ARBA" id="ARBA00022741"/>
    </source>
</evidence>
<evidence type="ECO:0000256" key="2">
    <source>
        <dbReference type="ARBA" id="ARBA00004496"/>
    </source>
</evidence>
<feature type="short sequence motif" description="'KMSKS' region" evidence="14">
    <location>
        <begin position="309"/>
        <end position="313"/>
    </location>
</feature>
<keyword evidence="18" id="KW-1185">Reference proteome</keyword>
<evidence type="ECO:0000256" key="1">
    <source>
        <dbReference type="ARBA" id="ARBA00003314"/>
    </source>
</evidence>
<dbReference type="FunFam" id="2.40.50.140:FF:000042">
    <property type="entry name" value="Methionine--tRNA ligase"/>
    <property type="match status" value="1"/>
</dbReference>
<dbReference type="SUPFAM" id="SSF52374">
    <property type="entry name" value="Nucleotidylyl transferase"/>
    <property type="match status" value="1"/>
</dbReference>
<dbReference type="Pfam" id="PF19303">
    <property type="entry name" value="Anticodon_3"/>
    <property type="match status" value="1"/>
</dbReference>
<evidence type="ECO:0000256" key="3">
    <source>
        <dbReference type="ARBA" id="ARBA00005328"/>
    </source>
</evidence>
<dbReference type="GO" id="GO:0006431">
    <property type="term" value="P:methionyl-tRNA aminoacylation"/>
    <property type="evidence" value="ECO:0007669"/>
    <property type="project" value="UniProtKB-UniRule"/>
</dbReference>
<dbReference type="InterPro" id="IPR014758">
    <property type="entry name" value="Met-tRNA_synth"/>
</dbReference>
<dbReference type="GO" id="GO:0005524">
    <property type="term" value="F:ATP binding"/>
    <property type="evidence" value="ECO:0007669"/>
    <property type="project" value="UniProtKB-UniRule"/>
</dbReference>
<dbReference type="GO" id="GO:0005737">
    <property type="term" value="C:cytoplasm"/>
    <property type="evidence" value="ECO:0007669"/>
    <property type="project" value="UniProtKB-SubCell"/>
</dbReference>
<evidence type="ECO:0000256" key="13">
    <source>
        <dbReference type="ARBA" id="ARBA00047364"/>
    </source>
</evidence>
<dbReference type="InterPro" id="IPR015413">
    <property type="entry name" value="Methionyl/Leucyl_tRNA_Synth"/>
</dbReference>
<proteinExistence type="inferred from homology"/>
<evidence type="ECO:0000256" key="7">
    <source>
        <dbReference type="ARBA" id="ARBA00022598"/>
    </source>
</evidence>
<dbReference type="InterPro" id="IPR041872">
    <property type="entry name" value="Anticodon_Met"/>
</dbReference>
<evidence type="ECO:0000256" key="12">
    <source>
        <dbReference type="ARBA" id="ARBA00023146"/>
    </source>
</evidence>
<dbReference type="Gene3D" id="1.10.730.10">
    <property type="entry name" value="Isoleucyl-tRNA Synthetase, Domain 1"/>
    <property type="match status" value="1"/>
</dbReference>
<evidence type="ECO:0000256" key="15">
    <source>
        <dbReference type="SAM" id="MobiDB-lite"/>
    </source>
</evidence>
<comment type="caution">
    <text evidence="14">Lacks conserved residue(s) required for the propagation of feature annotation.</text>
</comment>
<dbReference type="Proteomes" id="UP000051859">
    <property type="component" value="Unassembled WGS sequence"/>
</dbReference>
<dbReference type="EMBL" id="JQBX01000012">
    <property type="protein sequence ID" value="KRN93645.1"/>
    <property type="molecule type" value="Genomic_DNA"/>
</dbReference>
<evidence type="ECO:0000259" key="16">
    <source>
        <dbReference type="PROSITE" id="PS50886"/>
    </source>
</evidence>
<dbReference type="RefSeq" id="WP_057803444.1">
    <property type="nucleotide sequence ID" value="NZ_JQBX01000012.1"/>
</dbReference>
<evidence type="ECO:0000256" key="6">
    <source>
        <dbReference type="ARBA" id="ARBA00022555"/>
    </source>
</evidence>
<dbReference type="Gene3D" id="3.40.50.620">
    <property type="entry name" value="HUPs"/>
    <property type="match status" value="1"/>
</dbReference>
<dbReference type="CDD" id="cd02800">
    <property type="entry name" value="tRNA_bind_EcMetRS_like"/>
    <property type="match status" value="1"/>
</dbReference>
<comment type="similarity">
    <text evidence="3 14">Belongs to the class-I aminoacyl-tRNA synthetase family. MetG type 2B subfamily.</text>
</comment>
<dbReference type="NCBIfam" id="TIGR00399">
    <property type="entry name" value="metG_C_term"/>
    <property type="match status" value="1"/>
</dbReference>
<dbReference type="InterPro" id="IPR002547">
    <property type="entry name" value="tRNA-bd_dom"/>
</dbReference>
<evidence type="ECO:0000256" key="4">
    <source>
        <dbReference type="ARBA" id="ARBA00011738"/>
    </source>
</evidence>
<sequence length="671" mass="75945">MAENNTYYITTPIYYPSGKLHIGNSYTTIACDAEARFQRLEGKDVFFLTGTDEHGLKIEQKAEALNTTPKAYVDGMAEDIQKLWKLLDISNDKFIRTTDDYHEKAVQKIFQQLLDQGDIYLGEYEGWYSVSDEEYFTESQLAEVYRDQDGKVIGGKAPSGNEVELVKEESYFFKMSKYADWLLDYYQTHPNFIQPASRMNEMINNFIKPGLEDLAVTRTGFKWGVPILNDPKHVIYVWIDALSNYITALGYGSDDDGNFKKFWPANVHMVGKEIVRFHTIYWPIMLHALGLELPDQIYGHGWLLMKDSKMSKSKGNVIYPETIVENYGLDALRYYLLKAMPYGNDGNFTPEDFISKINFDLANDLGNLLNRTVAMINKYEGGVIPTFQSSVNAVDKDLEDTAATTIKNYEELMNDLHFADALAEIWKLVARTNKYIDETTPWILARNDDDESKQKLASVMNHLAESLRVIAILIQPMMTQSPAKIFEQLGLDPKGLELNNLKFGMIPASTKVVEKGTPIFPRLDVDKEVEFLKNKMTKSDKKKGRAAMAETSKSQPVETDGKKEIRIEAFDKVELRVASVLEVGSVEGADKLLKFKLDAGDDQPRQILSGIAKYYPDPSVLVGKKVVIVANLKPRKMRGEMSQGMILSTENDGNVNVVMVDENHQNGDVLA</sequence>